<keyword evidence="2" id="KW-0805">Transcription regulation</keyword>
<evidence type="ECO:0000313" key="6">
    <source>
        <dbReference type="EMBL" id="CUS51678.1"/>
    </source>
</evidence>
<dbReference type="EMBL" id="CZRL01000064">
    <property type="protein sequence ID" value="CUS51678.1"/>
    <property type="molecule type" value="Genomic_DNA"/>
</dbReference>
<feature type="domain" description="HTH lysR-type" evidence="5">
    <location>
        <begin position="3"/>
        <end position="60"/>
    </location>
</feature>
<dbReference type="InterPro" id="IPR005119">
    <property type="entry name" value="LysR_subst-bd"/>
</dbReference>
<dbReference type="Gene3D" id="1.10.10.10">
    <property type="entry name" value="Winged helix-like DNA-binding domain superfamily/Winged helix DNA-binding domain"/>
    <property type="match status" value="1"/>
</dbReference>
<dbReference type="SUPFAM" id="SSF53850">
    <property type="entry name" value="Periplasmic binding protein-like II"/>
    <property type="match status" value="1"/>
</dbReference>
<comment type="similarity">
    <text evidence="1">Belongs to the LysR transcriptional regulatory family.</text>
</comment>
<dbReference type="PANTHER" id="PTHR30126:SF5">
    <property type="entry name" value="HTH-TYPE TRANSCRIPTIONAL ACTIVATOR CMPR"/>
    <property type="match status" value="1"/>
</dbReference>
<dbReference type="GO" id="GO:0003700">
    <property type="term" value="F:DNA-binding transcription factor activity"/>
    <property type="evidence" value="ECO:0007669"/>
    <property type="project" value="InterPro"/>
</dbReference>
<dbReference type="Pfam" id="PF03466">
    <property type="entry name" value="LysR_substrate"/>
    <property type="match status" value="1"/>
</dbReference>
<name>A0A160TS48_9ZZZZ</name>
<evidence type="ECO:0000256" key="3">
    <source>
        <dbReference type="ARBA" id="ARBA00023125"/>
    </source>
</evidence>
<proteinExistence type="inferred from homology"/>
<dbReference type="Gene3D" id="3.40.190.290">
    <property type="match status" value="1"/>
</dbReference>
<reference evidence="6" key="1">
    <citation type="submission" date="2015-10" db="EMBL/GenBank/DDBJ databases">
        <authorList>
            <person name="Gilbert D.G."/>
        </authorList>
    </citation>
    <scope>NUCLEOTIDE SEQUENCE</scope>
</reference>
<dbReference type="PANTHER" id="PTHR30126">
    <property type="entry name" value="HTH-TYPE TRANSCRIPTIONAL REGULATOR"/>
    <property type="match status" value="1"/>
</dbReference>
<keyword evidence="4" id="KW-0804">Transcription</keyword>
<dbReference type="SUPFAM" id="SSF46785">
    <property type="entry name" value="Winged helix' DNA-binding domain"/>
    <property type="match status" value="1"/>
</dbReference>
<dbReference type="InterPro" id="IPR036388">
    <property type="entry name" value="WH-like_DNA-bd_sf"/>
</dbReference>
<evidence type="ECO:0000256" key="4">
    <source>
        <dbReference type="ARBA" id="ARBA00023163"/>
    </source>
</evidence>
<dbReference type="GO" id="GO:0000976">
    <property type="term" value="F:transcription cis-regulatory region binding"/>
    <property type="evidence" value="ECO:0007669"/>
    <property type="project" value="TreeGrafter"/>
</dbReference>
<gene>
    <name evidence="6" type="ORF">MGWOODY_XGa2413</name>
</gene>
<organism evidence="6">
    <name type="scientific">hydrothermal vent metagenome</name>
    <dbReference type="NCBI Taxonomy" id="652676"/>
    <lineage>
        <taxon>unclassified sequences</taxon>
        <taxon>metagenomes</taxon>
        <taxon>ecological metagenomes</taxon>
    </lineage>
</organism>
<dbReference type="InterPro" id="IPR036390">
    <property type="entry name" value="WH_DNA-bd_sf"/>
</dbReference>
<evidence type="ECO:0000259" key="5">
    <source>
        <dbReference type="PROSITE" id="PS50931"/>
    </source>
</evidence>
<protein>
    <submittedName>
        <fullName evidence="6">RuBisCO operon transcriptional regulator CbbR</fullName>
    </submittedName>
</protein>
<dbReference type="AlphaFoldDB" id="A0A160TS48"/>
<sequence>MHITIRQLQVFEAVARQLSYTRAAEELHLTQPAVSMQIKQLESSVGLSLFEQLGKRVFMTQAGETMLRHAQTIMRHLATAREEMDELKGVDSGRLRIAVASTVNYFATRLLATFTRLHPSVQVTLDVTNRETLLQKLEDNQPDVVLMGKPPKGLDLDADAFMDNPLIMIARPDHPLSKHRSIALKELTEETFVVREPGSGTRIAMERFFDQKSFTPSATIEMTGNETIKQSVEAGLGLAIVSVHTVELELTLERLGRLDIRGMPIMRRWYVGHRRGKRLSPTAQAFRQFVLDEGTRQAVA</sequence>
<keyword evidence="3" id="KW-0238">DNA-binding</keyword>
<dbReference type="CDD" id="cd08419">
    <property type="entry name" value="PBP2_CbbR_RubisCO_like"/>
    <property type="match status" value="1"/>
</dbReference>
<dbReference type="PRINTS" id="PR00039">
    <property type="entry name" value="HTHLYSR"/>
</dbReference>
<evidence type="ECO:0000256" key="2">
    <source>
        <dbReference type="ARBA" id="ARBA00023015"/>
    </source>
</evidence>
<dbReference type="InterPro" id="IPR000847">
    <property type="entry name" value="LysR_HTH_N"/>
</dbReference>
<dbReference type="PROSITE" id="PS50931">
    <property type="entry name" value="HTH_LYSR"/>
    <property type="match status" value="1"/>
</dbReference>
<accession>A0A160TS48</accession>
<dbReference type="Pfam" id="PF00126">
    <property type="entry name" value="HTH_1"/>
    <property type="match status" value="1"/>
</dbReference>
<evidence type="ECO:0000256" key="1">
    <source>
        <dbReference type="ARBA" id="ARBA00009437"/>
    </source>
</evidence>
<dbReference type="FunFam" id="1.10.10.10:FF:000001">
    <property type="entry name" value="LysR family transcriptional regulator"/>
    <property type="match status" value="1"/>
</dbReference>